<comment type="similarity">
    <text evidence="2">Belongs to the small GTPase superfamily. Rab family.</text>
</comment>
<keyword evidence="3" id="KW-0547">Nucleotide-binding</keyword>
<dbReference type="InterPro" id="IPR027417">
    <property type="entry name" value="P-loop_NTPase"/>
</dbReference>
<gene>
    <name evidence="5" type="ORF">PGLA1383_LOCUS23512</name>
    <name evidence="6" type="ORF">PGLA2088_LOCUS4966</name>
</gene>
<dbReference type="PROSITE" id="PS51421">
    <property type="entry name" value="RAS"/>
    <property type="match status" value="1"/>
</dbReference>
<evidence type="ECO:0000313" key="5">
    <source>
        <dbReference type="EMBL" id="CAE8605397.1"/>
    </source>
</evidence>
<evidence type="ECO:0000256" key="4">
    <source>
        <dbReference type="ARBA" id="ARBA00023136"/>
    </source>
</evidence>
<evidence type="ECO:0000256" key="1">
    <source>
        <dbReference type="ARBA" id="ARBA00004308"/>
    </source>
</evidence>
<dbReference type="SMART" id="SM00173">
    <property type="entry name" value="RAS"/>
    <property type="match status" value="1"/>
</dbReference>
<dbReference type="GO" id="GO:0005525">
    <property type="term" value="F:GTP binding"/>
    <property type="evidence" value="ECO:0007669"/>
    <property type="project" value="InterPro"/>
</dbReference>
<dbReference type="SMART" id="SM00176">
    <property type="entry name" value="RAN"/>
    <property type="match status" value="1"/>
</dbReference>
<dbReference type="AlphaFoldDB" id="A0A813I7W6"/>
<keyword evidence="4" id="KW-0472">Membrane</keyword>
<comment type="subcellular location">
    <subcellularLocation>
        <location evidence="1">Endomembrane system</location>
    </subcellularLocation>
</comment>
<dbReference type="Proteomes" id="UP000654075">
    <property type="component" value="Unassembled WGS sequence"/>
</dbReference>
<dbReference type="PROSITE" id="PS51420">
    <property type="entry name" value="RHO"/>
    <property type="match status" value="1"/>
</dbReference>
<dbReference type="Gene3D" id="3.40.50.300">
    <property type="entry name" value="P-loop containing nucleotide triphosphate hydrolases"/>
    <property type="match status" value="1"/>
</dbReference>
<dbReference type="OMA" id="ANGVMQY"/>
<reference evidence="6" key="1">
    <citation type="submission" date="2021-02" db="EMBL/GenBank/DDBJ databases">
        <authorList>
            <person name="Dougan E. K."/>
            <person name="Rhodes N."/>
            <person name="Thang M."/>
            <person name="Chan C."/>
        </authorList>
    </citation>
    <scope>NUCLEOTIDE SEQUENCE</scope>
</reference>
<evidence type="ECO:0000256" key="2">
    <source>
        <dbReference type="ARBA" id="ARBA00006270"/>
    </source>
</evidence>
<dbReference type="OrthoDB" id="9989112at2759"/>
<evidence type="ECO:0000313" key="7">
    <source>
        <dbReference type="Proteomes" id="UP000626109"/>
    </source>
</evidence>
<accession>A0A813I7W6</accession>
<evidence type="ECO:0000313" key="8">
    <source>
        <dbReference type="Proteomes" id="UP000654075"/>
    </source>
</evidence>
<keyword evidence="8" id="KW-1185">Reference proteome</keyword>
<dbReference type="PROSITE" id="PS51419">
    <property type="entry name" value="RAB"/>
    <property type="match status" value="1"/>
</dbReference>
<dbReference type="SMART" id="SM00175">
    <property type="entry name" value="RAB"/>
    <property type="match status" value="1"/>
</dbReference>
<name>A0A813I7W6_POLGL</name>
<dbReference type="Pfam" id="PF00071">
    <property type="entry name" value="Ras"/>
    <property type="match status" value="1"/>
</dbReference>
<dbReference type="PRINTS" id="PR00449">
    <property type="entry name" value="RASTRNSFRMNG"/>
</dbReference>
<evidence type="ECO:0000256" key="3">
    <source>
        <dbReference type="ARBA" id="ARBA00022741"/>
    </source>
</evidence>
<dbReference type="EMBL" id="CAJNNW010004641">
    <property type="protein sequence ID" value="CAE8646623.1"/>
    <property type="molecule type" value="Genomic_DNA"/>
</dbReference>
<dbReference type="GO" id="GO:0012505">
    <property type="term" value="C:endomembrane system"/>
    <property type="evidence" value="ECO:0007669"/>
    <property type="project" value="UniProtKB-SubCell"/>
</dbReference>
<dbReference type="InterPro" id="IPR001806">
    <property type="entry name" value="Small_GTPase"/>
</dbReference>
<proteinExistence type="inferred from homology"/>
<sequence>MADYNYLFKYIIVGDAGVGKSCLLLQFTDRRFRAEHDMTIGVEFGHRVVEIDDQRIKLQIWDTAGQEAFRSITRAYYRGATGALLVFDIGRRATFDHLAQWLLDARQNAQPNMVIILVANKSDLERREVSTEEGAWFARQNGLFFLETSAKTGQNVESAFLDTARQIYENLQAGMYDLSTDTHGITVGMPQRPRPTQMQRTEANMPSLTYACCGTGS</sequence>
<organism evidence="6 7">
    <name type="scientific">Polarella glacialis</name>
    <name type="common">Dinoflagellate</name>
    <dbReference type="NCBI Taxonomy" id="89957"/>
    <lineage>
        <taxon>Eukaryota</taxon>
        <taxon>Sar</taxon>
        <taxon>Alveolata</taxon>
        <taxon>Dinophyceae</taxon>
        <taxon>Suessiales</taxon>
        <taxon>Suessiaceae</taxon>
        <taxon>Polarella</taxon>
    </lineage>
</organism>
<dbReference type="FunFam" id="3.40.50.300:FF:000586">
    <property type="entry name" value="Rab family GTPase"/>
    <property type="match status" value="1"/>
</dbReference>
<dbReference type="NCBIfam" id="TIGR00231">
    <property type="entry name" value="small_GTP"/>
    <property type="match status" value="1"/>
</dbReference>
<dbReference type="SUPFAM" id="SSF52540">
    <property type="entry name" value="P-loop containing nucleoside triphosphate hydrolases"/>
    <property type="match status" value="1"/>
</dbReference>
<dbReference type="EMBL" id="CAJNNV010017794">
    <property type="protein sequence ID" value="CAE8605397.1"/>
    <property type="molecule type" value="Genomic_DNA"/>
</dbReference>
<dbReference type="GO" id="GO:0003924">
    <property type="term" value="F:GTPase activity"/>
    <property type="evidence" value="ECO:0007669"/>
    <property type="project" value="InterPro"/>
</dbReference>
<dbReference type="SMART" id="SM00174">
    <property type="entry name" value="RHO"/>
    <property type="match status" value="1"/>
</dbReference>
<protein>
    <submittedName>
        <fullName evidence="6">Uncharacterized protein</fullName>
    </submittedName>
</protein>
<dbReference type="PANTHER" id="PTHR47979">
    <property type="entry name" value="DRAB11-RELATED"/>
    <property type="match status" value="1"/>
</dbReference>
<evidence type="ECO:0000313" key="6">
    <source>
        <dbReference type="EMBL" id="CAE8646623.1"/>
    </source>
</evidence>
<comment type="caution">
    <text evidence="6">The sequence shown here is derived from an EMBL/GenBank/DDBJ whole genome shotgun (WGS) entry which is preliminary data.</text>
</comment>
<dbReference type="InterPro" id="IPR050209">
    <property type="entry name" value="Rab_GTPases_membrane_traffic"/>
</dbReference>
<dbReference type="Proteomes" id="UP000626109">
    <property type="component" value="Unassembled WGS sequence"/>
</dbReference>
<dbReference type="InterPro" id="IPR005225">
    <property type="entry name" value="Small_GTP-bd"/>
</dbReference>